<evidence type="ECO:0000313" key="2">
    <source>
        <dbReference type="Proteomes" id="UP000054047"/>
    </source>
</evidence>
<evidence type="ECO:0000313" key="1">
    <source>
        <dbReference type="EMBL" id="KIH48846.1"/>
    </source>
</evidence>
<dbReference type="SUPFAM" id="SSF51445">
    <property type="entry name" value="(Trans)glycosidases"/>
    <property type="match status" value="1"/>
</dbReference>
<dbReference type="AlphaFoldDB" id="A0A0C2FVD5"/>
<dbReference type="InterPro" id="IPR051595">
    <property type="entry name" value="GH25_Enzymes"/>
</dbReference>
<proteinExistence type="predicted"/>
<dbReference type="EMBL" id="KN756557">
    <property type="protein sequence ID" value="KIH48846.1"/>
    <property type="molecule type" value="Genomic_DNA"/>
</dbReference>
<gene>
    <name evidence="1" type="ORF">ANCDUO_21081</name>
</gene>
<organism evidence="1 2">
    <name type="scientific">Ancylostoma duodenale</name>
    <dbReference type="NCBI Taxonomy" id="51022"/>
    <lineage>
        <taxon>Eukaryota</taxon>
        <taxon>Metazoa</taxon>
        <taxon>Ecdysozoa</taxon>
        <taxon>Nematoda</taxon>
        <taxon>Chromadorea</taxon>
        <taxon>Rhabditida</taxon>
        <taxon>Rhabditina</taxon>
        <taxon>Rhabditomorpha</taxon>
        <taxon>Strongyloidea</taxon>
        <taxon>Ancylostomatidae</taxon>
        <taxon>Ancylostomatinae</taxon>
        <taxon>Ancylostoma</taxon>
    </lineage>
</organism>
<name>A0A0C2FVD5_9BILA</name>
<keyword evidence="2" id="KW-1185">Reference proteome</keyword>
<reference evidence="1 2" key="1">
    <citation type="submission" date="2013-12" db="EMBL/GenBank/DDBJ databases">
        <title>Draft genome of the parsitic nematode Ancylostoma duodenale.</title>
        <authorList>
            <person name="Mitreva M."/>
        </authorList>
    </citation>
    <scope>NUCLEOTIDE SEQUENCE [LARGE SCALE GENOMIC DNA]</scope>
    <source>
        <strain evidence="1 2">Zhejiang</strain>
    </source>
</reference>
<dbReference type="InterPro" id="IPR017853">
    <property type="entry name" value="GH"/>
</dbReference>
<dbReference type="GO" id="GO:0045087">
    <property type="term" value="P:innate immune response"/>
    <property type="evidence" value="ECO:0007669"/>
    <property type="project" value="TreeGrafter"/>
</dbReference>
<dbReference type="Proteomes" id="UP000054047">
    <property type="component" value="Unassembled WGS sequence"/>
</dbReference>
<dbReference type="OrthoDB" id="25039at2759"/>
<dbReference type="PANTHER" id="PTHR23208:SF36">
    <property type="entry name" value="LYSOZYME-RELATED"/>
    <property type="match status" value="1"/>
</dbReference>
<sequence length="116" mass="12648">MNHCTPVQKSMWITVTSPNDWPLNHTSNIGFINSIINQATGYGVSVGIYTSVNDWKQITNGYSGMDSGIKLWAIESMRMINLLQQGGKTHLVSGQAGRARPTLTISGHLDPGVHLL</sequence>
<dbReference type="PANTHER" id="PTHR23208">
    <property type="entry name" value="LYSOZYME PROTEIN"/>
    <property type="match status" value="1"/>
</dbReference>
<protein>
    <submittedName>
        <fullName evidence="1">Uncharacterized protein</fullName>
    </submittedName>
</protein>
<accession>A0A0C2FVD5</accession>
<dbReference type="GO" id="GO:0007165">
    <property type="term" value="P:signal transduction"/>
    <property type="evidence" value="ECO:0007669"/>
    <property type="project" value="TreeGrafter"/>
</dbReference>